<reference evidence="12" key="2">
    <citation type="submission" date="2014-06" db="EMBL/GenBank/DDBJ databases">
        <title>The complete genome of Blastobotrys (Arxula) adeninivorans LS3 - a yeast of biotechnological interest.</title>
        <authorList>
            <person name="Kunze G."/>
            <person name="Gaillardin C."/>
            <person name="Czernicka M."/>
            <person name="Durrens P."/>
            <person name="Martin T."/>
            <person name="Boer E."/>
            <person name="Gabaldon T."/>
            <person name="Cruz J."/>
            <person name="Talla E."/>
            <person name="Marck C."/>
            <person name="Goffeau A."/>
            <person name="Barbe V."/>
            <person name="Baret P."/>
            <person name="Baronian K."/>
            <person name="Beier S."/>
            <person name="Bleykasten C."/>
            <person name="Bode R."/>
            <person name="Casaregola S."/>
            <person name="Despons L."/>
            <person name="Fairhead C."/>
            <person name="Giersberg M."/>
            <person name="Gierski P."/>
            <person name="Hahnel U."/>
            <person name="Hartmann A."/>
            <person name="Jankowska D."/>
            <person name="Jubin C."/>
            <person name="Jung P."/>
            <person name="Lafontaine I."/>
            <person name="Leh-Louis V."/>
            <person name="Lemaire M."/>
            <person name="Marcet-Houben M."/>
            <person name="Mascher M."/>
            <person name="Morel G."/>
            <person name="Richard G.-F."/>
            <person name="Riechen J."/>
            <person name="Sacerdot C."/>
            <person name="Sarkar A."/>
            <person name="Savel G."/>
            <person name="Schacherer J."/>
            <person name="Sherman D."/>
            <person name="Straub M.-L."/>
            <person name="Stein N."/>
            <person name="Thierry A."/>
            <person name="Trautwein-Schult A."/>
            <person name="Westhof E."/>
            <person name="Worch S."/>
            <person name="Dujon B."/>
            <person name="Souciet J.-L."/>
            <person name="Wincker P."/>
            <person name="Scholz U."/>
            <person name="Neuveglise N."/>
        </authorList>
    </citation>
    <scope>NUCLEOTIDE SEQUENCE</scope>
    <source>
        <strain evidence="12">LS3</strain>
    </source>
</reference>
<gene>
    <name evidence="12" type="ORF">GNLVRS02_ARAD1A00748g</name>
</gene>
<feature type="region of interest" description="Disordered" evidence="11">
    <location>
        <begin position="48"/>
        <end position="68"/>
    </location>
</feature>
<keyword evidence="4 10" id="KW-0479">Metal-binding</keyword>
<comment type="function">
    <text evidence="10">Lyase that catalyzes the covalent linking of the heme group to the cytochrome C apoprotein to produce the mature functional cytochrome.</text>
</comment>
<dbReference type="PhylomeDB" id="A0A060T1I2"/>
<evidence type="ECO:0000256" key="11">
    <source>
        <dbReference type="SAM" id="MobiDB-lite"/>
    </source>
</evidence>
<comment type="subcellular location">
    <subcellularLocation>
        <location evidence="1 10">Mitochondrion inner membrane</location>
    </subcellularLocation>
</comment>
<dbReference type="PROSITE" id="PS00822">
    <property type="entry name" value="CYTO_HEME_LYASE_2"/>
    <property type="match status" value="1"/>
</dbReference>
<evidence type="ECO:0000256" key="2">
    <source>
        <dbReference type="ARBA" id="ARBA00007255"/>
    </source>
</evidence>
<evidence type="ECO:0000256" key="6">
    <source>
        <dbReference type="ARBA" id="ARBA00023004"/>
    </source>
</evidence>
<keyword evidence="6 10" id="KW-0408">Iron</keyword>
<evidence type="ECO:0000256" key="10">
    <source>
        <dbReference type="RuleBase" id="RU363130"/>
    </source>
</evidence>
<dbReference type="EMBL" id="HG937691">
    <property type="protein sequence ID" value="CDP33056.1"/>
    <property type="molecule type" value="Genomic_DNA"/>
</dbReference>
<feature type="compositionally biased region" description="Polar residues" evidence="11">
    <location>
        <begin position="52"/>
        <end position="67"/>
    </location>
</feature>
<comment type="catalytic activity">
    <reaction evidence="10">
        <text>holo-[cytochrome c] = apo-[cytochrome c] + heme b</text>
        <dbReference type="Rhea" id="RHEA:22648"/>
        <dbReference type="Rhea" id="RHEA-COMP:10725"/>
        <dbReference type="Rhea" id="RHEA-COMP:10726"/>
        <dbReference type="ChEBI" id="CHEBI:29950"/>
        <dbReference type="ChEBI" id="CHEBI:60344"/>
        <dbReference type="ChEBI" id="CHEBI:83739"/>
        <dbReference type="EC" id="4.4.1.17"/>
    </reaction>
</comment>
<reference evidence="12" key="1">
    <citation type="submission" date="2014-02" db="EMBL/GenBank/DDBJ databases">
        <authorList>
            <person name="Genoscope - CEA"/>
        </authorList>
    </citation>
    <scope>NUCLEOTIDE SEQUENCE</scope>
    <source>
        <strain evidence="12">LS3</strain>
    </source>
</reference>
<evidence type="ECO:0000313" key="12">
    <source>
        <dbReference type="EMBL" id="CDP33056.1"/>
    </source>
</evidence>
<name>A0A060T1I2_BLAAD</name>
<proteinExistence type="inferred from homology"/>
<keyword evidence="7 10" id="KW-0496">Mitochondrion</keyword>
<accession>A0A060T1I2</accession>
<dbReference type="PANTHER" id="PTHR12743">
    <property type="entry name" value="CYTOCHROME C1 HEME LYASE"/>
    <property type="match status" value="1"/>
</dbReference>
<dbReference type="InterPro" id="IPR000511">
    <property type="entry name" value="Holocyt_c/c1_synthase"/>
</dbReference>
<sequence length="228" mass="25764">MSEKCPVDHSKTTTEPQSCPVDHEARKVWLNGGEGCPVDHTQEACSSDRIDQNASLNPGQRDTTTGLSLEREVSSIPRAGSQGNWVYPSQKQFFDAMKRKSFDPNPSDMQTIIPIHNAVNERAWMEILKWEGQKGDSCGGPKLVRFQGDSSKLTPRARWNMMWGLQKPFDRHDWTIDRCGTQVEYVIDFYTGKSNPLAPDMPSFYLDARPKLNSAEGVKMRIAHFLGF</sequence>
<dbReference type="EC" id="4.4.1.17" evidence="10"/>
<dbReference type="PANTHER" id="PTHR12743:SF0">
    <property type="entry name" value="HOLOCYTOCHROME C-TYPE SYNTHASE"/>
    <property type="match status" value="1"/>
</dbReference>
<evidence type="ECO:0000256" key="5">
    <source>
        <dbReference type="ARBA" id="ARBA00022792"/>
    </source>
</evidence>
<keyword evidence="5 10" id="KW-0999">Mitochondrion inner membrane</keyword>
<dbReference type="GO" id="GO:0005743">
    <property type="term" value="C:mitochondrial inner membrane"/>
    <property type="evidence" value="ECO:0007669"/>
    <property type="project" value="UniProtKB-SubCell"/>
</dbReference>
<keyword evidence="3 10" id="KW-0349">Heme</keyword>
<keyword evidence="8 10" id="KW-0472">Membrane</keyword>
<evidence type="ECO:0000256" key="4">
    <source>
        <dbReference type="ARBA" id="ARBA00022723"/>
    </source>
</evidence>
<dbReference type="GO" id="GO:0046872">
    <property type="term" value="F:metal ion binding"/>
    <property type="evidence" value="ECO:0007669"/>
    <property type="project" value="UniProtKB-KW"/>
</dbReference>
<evidence type="ECO:0000256" key="7">
    <source>
        <dbReference type="ARBA" id="ARBA00023128"/>
    </source>
</evidence>
<dbReference type="AlphaFoldDB" id="A0A060T1I2"/>
<organism evidence="12">
    <name type="scientific">Blastobotrys adeninivorans</name>
    <name type="common">Yeast</name>
    <name type="synonym">Arxula adeninivorans</name>
    <dbReference type="NCBI Taxonomy" id="409370"/>
    <lineage>
        <taxon>Eukaryota</taxon>
        <taxon>Fungi</taxon>
        <taxon>Dikarya</taxon>
        <taxon>Ascomycota</taxon>
        <taxon>Saccharomycotina</taxon>
        <taxon>Dipodascomycetes</taxon>
        <taxon>Dipodascales</taxon>
        <taxon>Trichomonascaceae</taxon>
        <taxon>Blastobotrys</taxon>
    </lineage>
</organism>
<evidence type="ECO:0000256" key="9">
    <source>
        <dbReference type="ARBA" id="ARBA00023239"/>
    </source>
</evidence>
<evidence type="ECO:0000256" key="8">
    <source>
        <dbReference type="ARBA" id="ARBA00023136"/>
    </source>
</evidence>
<keyword evidence="9 10" id="KW-0456">Lyase</keyword>
<protein>
    <recommendedName>
        <fullName evidence="10">Holocytochrome c-type synthase</fullName>
        <ecNumber evidence="10">4.4.1.17</ecNumber>
    </recommendedName>
</protein>
<dbReference type="Pfam" id="PF01265">
    <property type="entry name" value="Cyto_heme_lyase"/>
    <property type="match status" value="1"/>
</dbReference>
<dbReference type="GO" id="GO:0004408">
    <property type="term" value="F:holocytochrome-c synthase activity"/>
    <property type="evidence" value="ECO:0007669"/>
    <property type="project" value="UniProtKB-EC"/>
</dbReference>
<evidence type="ECO:0000256" key="1">
    <source>
        <dbReference type="ARBA" id="ARBA00004273"/>
    </source>
</evidence>
<comment type="similarity">
    <text evidence="2 10">Belongs to the cytochrome c-type heme lyase family.</text>
</comment>
<evidence type="ECO:0000256" key="3">
    <source>
        <dbReference type="ARBA" id="ARBA00022617"/>
    </source>
</evidence>